<dbReference type="AlphaFoldDB" id="A0A5B7HPP3"/>
<gene>
    <name evidence="2" type="ORF">E2C01_067574</name>
</gene>
<proteinExistence type="predicted"/>
<keyword evidence="3" id="KW-1185">Reference proteome</keyword>
<evidence type="ECO:0000313" key="2">
    <source>
        <dbReference type="EMBL" id="MPC73252.1"/>
    </source>
</evidence>
<comment type="caution">
    <text evidence="2">The sequence shown here is derived from an EMBL/GenBank/DDBJ whole genome shotgun (WGS) entry which is preliminary data.</text>
</comment>
<feature type="region of interest" description="Disordered" evidence="1">
    <location>
        <begin position="30"/>
        <end position="50"/>
    </location>
</feature>
<dbReference type="EMBL" id="VSRR010036432">
    <property type="protein sequence ID" value="MPC73252.1"/>
    <property type="molecule type" value="Genomic_DNA"/>
</dbReference>
<accession>A0A5B7HPP3</accession>
<name>A0A5B7HPP3_PORTR</name>
<organism evidence="2 3">
    <name type="scientific">Portunus trituberculatus</name>
    <name type="common">Swimming crab</name>
    <name type="synonym">Neptunus trituberculatus</name>
    <dbReference type="NCBI Taxonomy" id="210409"/>
    <lineage>
        <taxon>Eukaryota</taxon>
        <taxon>Metazoa</taxon>
        <taxon>Ecdysozoa</taxon>
        <taxon>Arthropoda</taxon>
        <taxon>Crustacea</taxon>
        <taxon>Multicrustacea</taxon>
        <taxon>Malacostraca</taxon>
        <taxon>Eumalacostraca</taxon>
        <taxon>Eucarida</taxon>
        <taxon>Decapoda</taxon>
        <taxon>Pleocyemata</taxon>
        <taxon>Brachyura</taxon>
        <taxon>Eubrachyura</taxon>
        <taxon>Portunoidea</taxon>
        <taxon>Portunidae</taxon>
        <taxon>Portuninae</taxon>
        <taxon>Portunus</taxon>
    </lineage>
</organism>
<dbReference type="Proteomes" id="UP000324222">
    <property type="component" value="Unassembled WGS sequence"/>
</dbReference>
<protein>
    <submittedName>
        <fullName evidence="2">Uncharacterized protein</fullName>
    </submittedName>
</protein>
<evidence type="ECO:0000256" key="1">
    <source>
        <dbReference type="SAM" id="MobiDB-lite"/>
    </source>
</evidence>
<reference evidence="2 3" key="1">
    <citation type="submission" date="2019-05" db="EMBL/GenBank/DDBJ databases">
        <title>Another draft genome of Portunus trituberculatus and its Hox gene families provides insights of decapod evolution.</title>
        <authorList>
            <person name="Jeong J.-H."/>
            <person name="Song I."/>
            <person name="Kim S."/>
            <person name="Choi T."/>
            <person name="Kim D."/>
            <person name="Ryu S."/>
            <person name="Kim W."/>
        </authorList>
    </citation>
    <scope>NUCLEOTIDE SEQUENCE [LARGE SCALE GENOMIC DNA]</scope>
    <source>
        <tissue evidence="2">Muscle</tissue>
    </source>
</reference>
<evidence type="ECO:0000313" key="3">
    <source>
        <dbReference type="Proteomes" id="UP000324222"/>
    </source>
</evidence>
<sequence>MECRAMETGVGVDAPVPLLNTLSRQEHLILSSHKTDAGRETTGSSEGRESYTFAAMRPTSNKTVPLNRQIL</sequence>